<evidence type="ECO:0000313" key="5">
    <source>
        <dbReference type="EMBL" id="QDS91385.1"/>
    </source>
</evidence>
<dbReference type="Proteomes" id="UP000320672">
    <property type="component" value="Chromosome"/>
</dbReference>
<feature type="region of interest" description="Disordered" evidence="1">
    <location>
        <begin position="40"/>
        <end position="127"/>
    </location>
</feature>
<dbReference type="RefSeq" id="WP_246109647.1">
    <property type="nucleotide sequence ID" value="NZ_CP036262.1"/>
</dbReference>
<dbReference type="Pfam" id="PF07587">
    <property type="entry name" value="PSD1"/>
    <property type="match status" value="1"/>
</dbReference>
<dbReference type="InterPro" id="IPR036909">
    <property type="entry name" value="Cyt_c-like_dom_sf"/>
</dbReference>
<dbReference type="InterPro" id="IPR022655">
    <property type="entry name" value="DUF1553"/>
</dbReference>
<keyword evidence="6" id="KW-1185">Reference proteome</keyword>
<evidence type="ECO:0000259" key="3">
    <source>
        <dbReference type="Pfam" id="PF07587"/>
    </source>
</evidence>
<dbReference type="InterPro" id="IPR011429">
    <property type="entry name" value="Cyt_c_Planctomycete-type"/>
</dbReference>
<dbReference type="EMBL" id="CP036262">
    <property type="protein sequence ID" value="QDS91385.1"/>
    <property type="molecule type" value="Genomic_DNA"/>
</dbReference>
<sequence>MPRLRILYPKAVTRDHGLGCRIGGIGRGEFEVAGVAVADRDEPTSRRARFPSRGPDGLRRTAKKERERALKMLPEQHQPTSRQARFPARGPDGLRRTAKKERERSLKMLPEQHQPTGRRARFPAWGPDGLRRTAKKVDGTFEKPTFSPAGLFRFVFALAAGMLVLGTSVANADDTAPQSAESATIDFNQDIRPILSNHCFACHGPDEEKRDSGLRLDTEEGLFEVVSRSDIDDSELWARVSSDDEEAQMPPSSFHKPLTEDQQAKLKLWIEEGAEYRAHWSFAPPQADPIAATQGSSAIDYLIAKRAEAAGLVLNGPEDPRRLFRRLTFDLTGLPPTPEQTSQFLADTSPEAYEKAVDRLLASPQYGEHMARFWLDLTRYGDTHGLHLDNYREMWPYRDWVIRAFNDNMPFDQFGIEQLAGDLLPNATLDQKIASGYNRLNVTTSEGGSIYDEVFFRNVVDRVDAFGTVFLGLTTQCSTCHDHKFDPITQRDYYSLYAFFNSLDGRALDGNVKDHPPNLPVPQPADIEQIEQVNAALAALALEARQPIDTVDSEQARWEAQLVENKDVQWQILHPDKLDAGKDSTLELEQTDTGIIKLGGKTPATATITLESVLPAQEGLRLVRLEVPTDTPEALAGLASNGNAVLSEIEIETKSEATGNDWLPVKFAYGEADFEQPDGKFALRFAYDGKIEKAEGWAIGGHQKPGPRVAWFATRGLLSEGGEARLRVRLKFESQFSEHLFGQIRLSVSDQIPQATEGKRLQQSDWQLAGPFPVESPSHAYPRQIGAVDYKTPPTAETAVRYRDQDFPWQSHPQFNDTISSDLPAAVDQPSVILLHRSITAPTDQQATLLLGTGDGVQVWLNGTRLAEVRGERPLVALESEYKLDLKKGENSLYLKIVNHSGNAGFSAALRSPAVVTPPQILATAKIPAEQRTVAQTEGLRSYYRQAFCLHPDWLALKDEQAGLVKRLEEINKAIPITLVWKETEEPRKANIMLRGLYDSPGEEVTRRVPEFLPPLPESAPNNRLGLAQWLFAPSHPLTSRVIVNRFWQQVFGTGIVKTSEDFGAQGDVPSHPKLLDHLAVDFQASGWDVKRMMKQIVMSDTYRRSSQVTPEILAKDPTNRLLARGPRFRLDAEMLRDQALAVSGLLIEEMGGPSVKPPQPDGLWFAVGYSGSNTVRFTADTGSKIYRRSLYTFWKRTSPPPQLSTFDAPSRESCTARRERTNTPLQALLLLNEPQYMTAAKRLASRANESEGTDPERLETIFQTIVARSPSDAEQKELLTLLGDLNASYEADPAAAKALVESENASLAAWTVLVNTLLNLDEVITK</sequence>
<feature type="domain" description="DUF1553" evidence="3">
    <location>
        <begin position="1023"/>
        <end position="1282"/>
    </location>
</feature>
<dbReference type="Pfam" id="PF07583">
    <property type="entry name" value="PSCyt2"/>
    <property type="match status" value="1"/>
</dbReference>
<evidence type="ECO:0000313" key="6">
    <source>
        <dbReference type="Proteomes" id="UP000320672"/>
    </source>
</evidence>
<accession>A0A517M921</accession>
<evidence type="ECO:0000259" key="2">
    <source>
        <dbReference type="Pfam" id="PF07583"/>
    </source>
</evidence>
<gene>
    <name evidence="5" type="ORF">FF011L_01140</name>
</gene>
<name>A0A517M921_9BACT</name>
<dbReference type="SUPFAM" id="SSF46626">
    <property type="entry name" value="Cytochrome c"/>
    <property type="match status" value="1"/>
</dbReference>
<dbReference type="GO" id="GO:0020037">
    <property type="term" value="F:heme binding"/>
    <property type="evidence" value="ECO:0007669"/>
    <property type="project" value="InterPro"/>
</dbReference>
<dbReference type="KEGG" id="rml:FF011L_01140"/>
<organism evidence="5 6">
    <name type="scientific">Roseimaritima multifibrata</name>
    <dbReference type="NCBI Taxonomy" id="1930274"/>
    <lineage>
        <taxon>Bacteria</taxon>
        <taxon>Pseudomonadati</taxon>
        <taxon>Planctomycetota</taxon>
        <taxon>Planctomycetia</taxon>
        <taxon>Pirellulales</taxon>
        <taxon>Pirellulaceae</taxon>
        <taxon>Roseimaritima</taxon>
    </lineage>
</organism>
<evidence type="ECO:0000259" key="4">
    <source>
        <dbReference type="Pfam" id="PF07635"/>
    </source>
</evidence>
<dbReference type="GO" id="GO:0009055">
    <property type="term" value="F:electron transfer activity"/>
    <property type="evidence" value="ECO:0007669"/>
    <property type="project" value="InterPro"/>
</dbReference>
<feature type="domain" description="Cytochrome C Planctomycete-type" evidence="4">
    <location>
        <begin position="199"/>
        <end position="252"/>
    </location>
</feature>
<protein>
    <submittedName>
        <fullName evidence="5">Planctomycete cytochrome C</fullName>
    </submittedName>
</protein>
<dbReference type="PANTHER" id="PTHR35889:SF3">
    <property type="entry name" value="F-BOX DOMAIN-CONTAINING PROTEIN"/>
    <property type="match status" value="1"/>
</dbReference>
<dbReference type="Pfam" id="PF07635">
    <property type="entry name" value="PSCyt1"/>
    <property type="match status" value="1"/>
</dbReference>
<reference evidence="5 6" key="1">
    <citation type="submission" date="2019-02" db="EMBL/GenBank/DDBJ databases">
        <title>Deep-cultivation of Planctomycetes and their phenomic and genomic characterization uncovers novel biology.</title>
        <authorList>
            <person name="Wiegand S."/>
            <person name="Jogler M."/>
            <person name="Boedeker C."/>
            <person name="Pinto D."/>
            <person name="Vollmers J."/>
            <person name="Rivas-Marin E."/>
            <person name="Kohn T."/>
            <person name="Peeters S.H."/>
            <person name="Heuer A."/>
            <person name="Rast P."/>
            <person name="Oberbeckmann S."/>
            <person name="Bunk B."/>
            <person name="Jeske O."/>
            <person name="Meyerdierks A."/>
            <person name="Storesund J.E."/>
            <person name="Kallscheuer N."/>
            <person name="Luecker S."/>
            <person name="Lage O.M."/>
            <person name="Pohl T."/>
            <person name="Merkel B.J."/>
            <person name="Hornburger P."/>
            <person name="Mueller R.-W."/>
            <person name="Bruemmer F."/>
            <person name="Labrenz M."/>
            <person name="Spormann A.M."/>
            <person name="Op den Camp H."/>
            <person name="Overmann J."/>
            <person name="Amann R."/>
            <person name="Jetten M.S.M."/>
            <person name="Mascher T."/>
            <person name="Medema M.H."/>
            <person name="Devos D.P."/>
            <person name="Kaster A.-K."/>
            <person name="Ovreas L."/>
            <person name="Rohde M."/>
            <person name="Galperin M.Y."/>
            <person name="Jogler C."/>
        </authorList>
    </citation>
    <scope>NUCLEOTIDE SEQUENCE [LARGE SCALE GENOMIC DNA]</scope>
    <source>
        <strain evidence="5 6">FF011L</strain>
    </source>
</reference>
<feature type="compositionally biased region" description="Basic and acidic residues" evidence="1">
    <location>
        <begin position="56"/>
        <end position="70"/>
    </location>
</feature>
<dbReference type="InterPro" id="IPR011444">
    <property type="entry name" value="DUF1549"/>
</dbReference>
<dbReference type="PANTHER" id="PTHR35889">
    <property type="entry name" value="CYCLOINULO-OLIGOSACCHARIDE FRUCTANOTRANSFERASE-RELATED"/>
    <property type="match status" value="1"/>
</dbReference>
<evidence type="ECO:0000256" key="1">
    <source>
        <dbReference type="SAM" id="MobiDB-lite"/>
    </source>
</evidence>
<proteinExistence type="predicted"/>
<feature type="compositionally biased region" description="Basic and acidic residues" evidence="1">
    <location>
        <begin position="92"/>
        <end position="106"/>
    </location>
</feature>
<feature type="domain" description="DUF1549" evidence="2">
    <location>
        <begin position="299"/>
        <end position="503"/>
    </location>
</feature>